<dbReference type="Proteomes" id="UP000183832">
    <property type="component" value="Unassembled WGS sequence"/>
</dbReference>
<dbReference type="OrthoDB" id="6339459at2759"/>
<name>A0A1J1J651_9DIPT</name>
<evidence type="ECO:0000313" key="4">
    <source>
        <dbReference type="Proteomes" id="UP000183832"/>
    </source>
</evidence>
<reference evidence="3 4" key="1">
    <citation type="submission" date="2015-04" db="EMBL/GenBank/DDBJ databases">
        <authorList>
            <person name="Syromyatnikov M.Y."/>
            <person name="Popov V.N."/>
        </authorList>
    </citation>
    <scope>NUCLEOTIDE SEQUENCE [LARGE SCALE GENOMIC DNA]</scope>
</reference>
<accession>A0A1J1J651</accession>
<dbReference type="AlphaFoldDB" id="A0A1J1J651"/>
<feature type="compositionally biased region" description="Basic and acidic residues" evidence="1">
    <location>
        <begin position="170"/>
        <end position="184"/>
    </location>
</feature>
<gene>
    <name evidence="3" type="ORF">CLUMA_CG020442</name>
</gene>
<keyword evidence="4" id="KW-1185">Reference proteome</keyword>
<evidence type="ECO:0000313" key="3">
    <source>
        <dbReference type="EMBL" id="CRL07474.1"/>
    </source>
</evidence>
<feature type="chain" id="PRO_5013176134" evidence="2">
    <location>
        <begin position="19"/>
        <end position="510"/>
    </location>
</feature>
<protein>
    <submittedName>
        <fullName evidence="3">CLUMA_CG020442, isoform A</fullName>
    </submittedName>
</protein>
<organism evidence="3 4">
    <name type="scientific">Clunio marinus</name>
    <dbReference type="NCBI Taxonomy" id="568069"/>
    <lineage>
        <taxon>Eukaryota</taxon>
        <taxon>Metazoa</taxon>
        <taxon>Ecdysozoa</taxon>
        <taxon>Arthropoda</taxon>
        <taxon>Hexapoda</taxon>
        <taxon>Insecta</taxon>
        <taxon>Pterygota</taxon>
        <taxon>Neoptera</taxon>
        <taxon>Endopterygota</taxon>
        <taxon>Diptera</taxon>
        <taxon>Nematocera</taxon>
        <taxon>Chironomoidea</taxon>
        <taxon>Chironomidae</taxon>
        <taxon>Clunio</taxon>
    </lineage>
</organism>
<evidence type="ECO:0000256" key="2">
    <source>
        <dbReference type="SAM" id="SignalP"/>
    </source>
</evidence>
<sequence>MKCLLVTVLISVQFCALAYSTQRPSHTEDDSSPFLDIASSFLESFNQNQGNGGGSSLDGIASIASLIGNMVQSSDSGKSQPSGAAQIIAGLGSLLTANSRGSGGGSGGFDPAIIGNVIQMFAANSGGSKEKRSNDEGNGMEAVLSIASSFLSNYNNQNQENDEIETNEINQEKKNPYKKEEPKHPGINGDQIMNLLPIVMQTLSSFTGSEMEKTEQKHKDHGGILPPFLEKIHTAWDHFSNSELSDALYKKIGLDNVFKGFMGRDGKLDYDKLFESLQNQSFRRRWIQKALFYISDWANYLSDPEVYQSYFATGQMMFNGFLQSQGFPKKTHFDIHRPSETISSLINHAVKKNLMVDVDSMPYVMPAVSYIKDVLKLGKNREYLQRMNTTELNNKLTDTFNLEVIEPILKVHRAYRHAITETECDQYVLCQINSHKPDENLGLGGFKAGVLKFGSYFASWFISEKTHTPFWTLFGSVNNPFNCEVKYPVDCTRFHEVESKVTTEYAHTEL</sequence>
<keyword evidence="2" id="KW-0732">Signal</keyword>
<evidence type="ECO:0000256" key="1">
    <source>
        <dbReference type="SAM" id="MobiDB-lite"/>
    </source>
</evidence>
<proteinExistence type="predicted"/>
<feature type="signal peptide" evidence="2">
    <location>
        <begin position="1"/>
        <end position="18"/>
    </location>
</feature>
<dbReference type="EMBL" id="CVRI01000072">
    <property type="protein sequence ID" value="CRL07474.1"/>
    <property type="molecule type" value="Genomic_DNA"/>
</dbReference>
<feature type="region of interest" description="Disordered" evidence="1">
    <location>
        <begin position="158"/>
        <end position="184"/>
    </location>
</feature>